<dbReference type="Proteomes" id="UP000426246">
    <property type="component" value="Chromosome"/>
</dbReference>
<dbReference type="OrthoDB" id="2598858at2"/>
<evidence type="ECO:0000313" key="2">
    <source>
        <dbReference type="EMBL" id="QGQ96704.1"/>
    </source>
</evidence>
<gene>
    <name evidence="2" type="ORF">EHS13_18365</name>
</gene>
<feature type="transmembrane region" description="Helical" evidence="1">
    <location>
        <begin position="43"/>
        <end position="62"/>
    </location>
</feature>
<accession>A0A6B8RLS1</accession>
<keyword evidence="1" id="KW-1133">Transmembrane helix</keyword>
<organism evidence="2 3">
    <name type="scientific">Paenibacillus psychroresistens</name>
    <dbReference type="NCBI Taxonomy" id="1778678"/>
    <lineage>
        <taxon>Bacteria</taxon>
        <taxon>Bacillati</taxon>
        <taxon>Bacillota</taxon>
        <taxon>Bacilli</taxon>
        <taxon>Bacillales</taxon>
        <taxon>Paenibacillaceae</taxon>
        <taxon>Paenibacillus</taxon>
    </lineage>
</organism>
<feature type="transmembrane region" description="Helical" evidence="1">
    <location>
        <begin position="68"/>
        <end position="87"/>
    </location>
</feature>
<name>A0A6B8RLS1_9BACL</name>
<keyword evidence="3" id="KW-1185">Reference proteome</keyword>
<proteinExistence type="predicted"/>
<evidence type="ECO:0000313" key="3">
    <source>
        <dbReference type="Proteomes" id="UP000426246"/>
    </source>
</evidence>
<keyword evidence="1" id="KW-0472">Membrane</keyword>
<sequence length="172" mass="20171">MSRKWERMVLKNKKITNKQRTKQGKEVISRVYKEPMLKFFGRSWFLPLLCIGFSLFFTLSYPTSGQDATTKFVIIAYFVMGLFIYFVRRPRLSVGKTTLSSRRFSRDVTLEAAEIDGITVQKAYVIIHFRQKKSRWVFSKLMHRFDIRAMSTAVEEFANNNGILFIDQTKGV</sequence>
<dbReference type="AlphaFoldDB" id="A0A6B8RLS1"/>
<protein>
    <submittedName>
        <fullName evidence="2">Uncharacterized protein</fullName>
    </submittedName>
</protein>
<dbReference type="KEGG" id="ppsc:EHS13_18365"/>
<dbReference type="RefSeq" id="WP_155701777.1">
    <property type="nucleotide sequence ID" value="NZ_CP034235.1"/>
</dbReference>
<keyword evidence="1" id="KW-0812">Transmembrane</keyword>
<dbReference type="EMBL" id="CP034235">
    <property type="protein sequence ID" value="QGQ96704.1"/>
    <property type="molecule type" value="Genomic_DNA"/>
</dbReference>
<reference evidence="3" key="1">
    <citation type="submission" date="2018-11" db="EMBL/GenBank/DDBJ databases">
        <title>Complete genome sequence of Paenibacillus sp. ML311-T8.</title>
        <authorList>
            <person name="Nam Y.-D."/>
            <person name="Kang J."/>
            <person name="Chung W.-H."/>
            <person name="Park Y.S."/>
        </authorList>
    </citation>
    <scope>NUCLEOTIDE SEQUENCE [LARGE SCALE GENOMIC DNA]</scope>
    <source>
        <strain evidence="3">ML311-T8</strain>
    </source>
</reference>
<evidence type="ECO:0000256" key="1">
    <source>
        <dbReference type="SAM" id="Phobius"/>
    </source>
</evidence>